<evidence type="ECO:0000313" key="1">
    <source>
        <dbReference type="EMBL" id="VDD51310.1"/>
    </source>
</evidence>
<accession>A0A3P6FFW6</accession>
<dbReference type="AlphaFoldDB" id="A0A3P6FFW6"/>
<sequence>MPIHQGVFPIGKAALNMFQLLIVNLYQLQILHLKFLLKSSLTINLECELLHARRWDLDYKKDESSCQFSENDHAVGSSIESWKMQSKSCFPETDYPGNDIPGAGAVTTKLIRGYIRIC</sequence>
<gene>
    <name evidence="1" type="ORF">BOLC1T03699H</name>
</gene>
<organism evidence="1">
    <name type="scientific">Brassica oleracea</name>
    <name type="common">Wild cabbage</name>
    <dbReference type="NCBI Taxonomy" id="3712"/>
    <lineage>
        <taxon>Eukaryota</taxon>
        <taxon>Viridiplantae</taxon>
        <taxon>Streptophyta</taxon>
        <taxon>Embryophyta</taxon>
        <taxon>Tracheophyta</taxon>
        <taxon>Spermatophyta</taxon>
        <taxon>Magnoliopsida</taxon>
        <taxon>eudicotyledons</taxon>
        <taxon>Gunneridae</taxon>
        <taxon>Pentapetalae</taxon>
        <taxon>rosids</taxon>
        <taxon>malvids</taxon>
        <taxon>Brassicales</taxon>
        <taxon>Brassicaceae</taxon>
        <taxon>Brassiceae</taxon>
        <taxon>Brassica</taxon>
    </lineage>
</organism>
<reference evidence="1" key="1">
    <citation type="submission" date="2018-11" db="EMBL/GenBank/DDBJ databases">
        <authorList>
            <consortium name="Genoscope - CEA"/>
            <person name="William W."/>
        </authorList>
    </citation>
    <scope>NUCLEOTIDE SEQUENCE</scope>
</reference>
<name>A0A3P6FFW6_BRAOL</name>
<protein>
    <submittedName>
        <fullName evidence="1">Uncharacterized protein</fullName>
    </submittedName>
</protein>
<proteinExistence type="predicted"/>
<dbReference type="EMBL" id="LR031878">
    <property type="protein sequence ID" value="VDD51310.1"/>
    <property type="molecule type" value="Genomic_DNA"/>
</dbReference>